<dbReference type="OrthoDB" id="8234224at2759"/>
<feature type="compositionally biased region" description="Acidic residues" evidence="1">
    <location>
        <begin position="90"/>
        <end position="104"/>
    </location>
</feature>
<reference evidence="2 3" key="1">
    <citation type="submission" date="2019-08" db="EMBL/GenBank/DDBJ databases">
        <title>The genome of the soybean aphid Biotype 1, its phylome, world population structure and adaptation to the North American continent.</title>
        <authorList>
            <person name="Giordano R."/>
            <person name="Donthu R.K."/>
            <person name="Hernandez A.G."/>
            <person name="Wright C.L."/>
            <person name="Zimin A.V."/>
        </authorList>
    </citation>
    <scope>NUCLEOTIDE SEQUENCE [LARGE SCALE GENOMIC DNA]</scope>
    <source>
        <tissue evidence="2">Whole aphids</tissue>
    </source>
</reference>
<accession>A0A6G0U6T6</accession>
<proteinExistence type="predicted"/>
<organism evidence="2 3">
    <name type="scientific">Aphis glycines</name>
    <name type="common">Soybean aphid</name>
    <dbReference type="NCBI Taxonomy" id="307491"/>
    <lineage>
        <taxon>Eukaryota</taxon>
        <taxon>Metazoa</taxon>
        <taxon>Ecdysozoa</taxon>
        <taxon>Arthropoda</taxon>
        <taxon>Hexapoda</taxon>
        <taxon>Insecta</taxon>
        <taxon>Pterygota</taxon>
        <taxon>Neoptera</taxon>
        <taxon>Paraneoptera</taxon>
        <taxon>Hemiptera</taxon>
        <taxon>Sternorrhyncha</taxon>
        <taxon>Aphidomorpha</taxon>
        <taxon>Aphidoidea</taxon>
        <taxon>Aphididae</taxon>
        <taxon>Aphidini</taxon>
        <taxon>Aphis</taxon>
        <taxon>Aphis</taxon>
    </lineage>
</organism>
<feature type="region of interest" description="Disordered" evidence="1">
    <location>
        <begin position="52"/>
        <end position="108"/>
    </location>
</feature>
<feature type="non-terminal residue" evidence="2">
    <location>
        <position position="1"/>
    </location>
</feature>
<name>A0A6G0U6T6_APHGL</name>
<dbReference type="Proteomes" id="UP000475862">
    <property type="component" value="Unassembled WGS sequence"/>
</dbReference>
<protein>
    <submittedName>
        <fullName evidence="2">Uncharacterized protein</fullName>
    </submittedName>
</protein>
<dbReference type="EMBL" id="VYZN01000001">
    <property type="protein sequence ID" value="KAE9544653.1"/>
    <property type="molecule type" value="Genomic_DNA"/>
</dbReference>
<evidence type="ECO:0000256" key="1">
    <source>
        <dbReference type="SAM" id="MobiDB-lite"/>
    </source>
</evidence>
<gene>
    <name evidence="2" type="ORF">AGLY_000195</name>
</gene>
<dbReference type="AlphaFoldDB" id="A0A6G0U6T6"/>
<sequence length="171" mass="18606">LIEINFFLSETTSGECADNTAATVAASLACNNSPVTKRRVFSGRMWIPQPLRKFSNGSKVDKNHVQSSAKKGSDKKYKSPVSEATKSLPNEDEQNGEEPDDELELPPPMKPISESILVNTSDPNTVVSQRTSGLSAEVTASSSADLAEIEQIVKDRMVNFESENCCIDYSC</sequence>
<comment type="caution">
    <text evidence="2">The sequence shown here is derived from an EMBL/GenBank/DDBJ whole genome shotgun (WGS) entry which is preliminary data.</text>
</comment>
<evidence type="ECO:0000313" key="3">
    <source>
        <dbReference type="Proteomes" id="UP000475862"/>
    </source>
</evidence>
<evidence type="ECO:0000313" key="2">
    <source>
        <dbReference type="EMBL" id="KAE9544653.1"/>
    </source>
</evidence>
<keyword evidence="3" id="KW-1185">Reference proteome</keyword>